<organism evidence="2 3">
    <name type="scientific">Juglans regia</name>
    <name type="common">English walnut</name>
    <dbReference type="NCBI Taxonomy" id="51240"/>
    <lineage>
        <taxon>Eukaryota</taxon>
        <taxon>Viridiplantae</taxon>
        <taxon>Streptophyta</taxon>
        <taxon>Embryophyta</taxon>
        <taxon>Tracheophyta</taxon>
        <taxon>Spermatophyta</taxon>
        <taxon>Magnoliopsida</taxon>
        <taxon>eudicotyledons</taxon>
        <taxon>Gunneridae</taxon>
        <taxon>Pentapetalae</taxon>
        <taxon>rosids</taxon>
        <taxon>fabids</taxon>
        <taxon>Fagales</taxon>
        <taxon>Juglandaceae</taxon>
        <taxon>Juglans</taxon>
    </lineage>
</organism>
<protein>
    <submittedName>
        <fullName evidence="2">Uncharacterized protein</fullName>
    </submittedName>
</protein>
<reference evidence="2" key="2">
    <citation type="submission" date="2020-03" db="EMBL/GenBank/DDBJ databases">
        <title>Walnut 2.0.</title>
        <authorList>
            <person name="Marrano A."/>
            <person name="Britton M."/>
            <person name="Zimin A.V."/>
            <person name="Zaini P.A."/>
            <person name="Workman R."/>
            <person name="Puiu D."/>
            <person name="Bianco L."/>
            <person name="Allen B.J."/>
            <person name="Troggio M."/>
            <person name="Leslie C.A."/>
            <person name="Timp W."/>
            <person name="Dendekar A."/>
            <person name="Salzberg S.L."/>
            <person name="Neale D.B."/>
        </authorList>
    </citation>
    <scope>NUCLEOTIDE SEQUENCE</scope>
    <source>
        <tissue evidence="2">Leaves</tissue>
    </source>
</reference>
<name>A0A833TRL6_JUGRE</name>
<feature type="non-terminal residue" evidence="2">
    <location>
        <position position="1"/>
    </location>
</feature>
<evidence type="ECO:0000313" key="3">
    <source>
        <dbReference type="Proteomes" id="UP000619265"/>
    </source>
</evidence>
<feature type="compositionally biased region" description="Polar residues" evidence="1">
    <location>
        <begin position="21"/>
        <end position="38"/>
    </location>
</feature>
<evidence type="ECO:0000256" key="1">
    <source>
        <dbReference type="SAM" id="MobiDB-lite"/>
    </source>
</evidence>
<accession>A0A833TRL6</accession>
<proteinExistence type="predicted"/>
<comment type="caution">
    <text evidence="2">The sequence shown here is derived from an EMBL/GenBank/DDBJ whole genome shotgun (WGS) entry which is preliminary data.</text>
</comment>
<feature type="region of interest" description="Disordered" evidence="1">
    <location>
        <begin position="19"/>
        <end position="44"/>
    </location>
</feature>
<dbReference type="Proteomes" id="UP000619265">
    <property type="component" value="Unassembled WGS sequence"/>
</dbReference>
<gene>
    <name evidence="2" type="ORF">F2P56_023943</name>
</gene>
<dbReference type="EMBL" id="LIHL02000011">
    <property type="protein sequence ID" value="KAF5454266.1"/>
    <property type="molecule type" value="Genomic_DNA"/>
</dbReference>
<reference evidence="2" key="1">
    <citation type="submission" date="2015-10" db="EMBL/GenBank/DDBJ databases">
        <authorList>
            <person name="Martinez-Garcia P.J."/>
            <person name="Crepeau M.W."/>
            <person name="Puiu D."/>
            <person name="Gonzalez-Ibeas D."/>
            <person name="Whalen J."/>
            <person name="Stevens K."/>
            <person name="Paul R."/>
            <person name="Butterfield T."/>
            <person name="Britton M."/>
            <person name="Reagan R."/>
            <person name="Chakraborty S."/>
            <person name="Walawage S.L."/>
            <person name="Vasquez-Gross H.A."/>
            <person name="Cardeno C."/>
            <person name="Famula R."/>
            <person name="Pratt K."/>
            <person name="Kuruganti S."/>
            <person name="Aradhya M.K."/>
            <person name="Leslie C.A."/>
            <person name="Dandekar A.M."/>
            <person name="Salzberg S.L."/>
            <person name="Wegrzyn J.L."/>
            <person name="Langley C.H."/>
            <person name="Neale D.B."/>
        </authorList>
    </citation>
    <scope>NUCLEOTIDE SEQUENCE</scope>
    <source>
        <tissue evidence="2">Leaves</tissue>
    </source>
</reference>
<dbReference type="Gramene" id="Jr11_05030_p2">
    <property type="protein sequence ID" value="cds.Jr11_05030_p2"/>
    <property type="gene ID" value="Jr11_05030"/>
</dbReference>
<sequence>LSNFLVQFSRSFSAKLGPNIRNPQYTNRNIRKNYSNPRNPHPLWDHTLRSPTRIECKHFVHKIQYHETLDNRIHCVKEGRHEIVQFRGKYDIILLSIREHPSVLARASDLGMDEEYKYGVGAMRDQVPTCEEDEERCQVVGYEEEVFGVEDNEMEKVH</sequence>
<dbReference type="AlphaFoldDB" id="A0A833TRL6"/>
<evidence type="ECO:0000313" key="2">
    <source>
        <dbReference type="EMBL" id="KAF5454266.1"/>
    </source>
</evidence>